<dbReference type="InterPro" id="IPR056671">
    <property type="entry name" value="DUF7769"/>
</dbReference>
<dbReference type="PANTHER" id="PTHR47169:SF2">
    <property type="entry name" value="OS01G0541250 PROTEIN"/>
    <property type="match status" value="1"/>
</dbReference>
<dbReference type="Gene3D" id="3.30.420.10">
    <property type="entry name" value="Ribonuclease H-like superfamily/Ribonuclease H"/>
    <property type="match status" value="1"/>
</dbReference>
<sequence>MDNHTSFQNYEISRKKLTNQQRQAIFEALLQYSYGGQLERGLTKVIATQFKISTRTVQRIWERAKSSIINGGSVDISRRFPKRAGRKRVEIDFSTIMEIPLRCRTNIRSLSTKMKVAKSTLHRRIKEGVIKAHSNALKPHLTDDNKLVRLKFCLSMLQQESLNDAPVFENMFNMVHIDEKWFYMTKESEKYYLHPEEEHPMRTCRSKKFIVKVMFLAAVARPRFDCSRNKHFDGKIGIFPFAFKEPAKRNSKNRVAGTLETKPILSVTKEVYRRCLIDNVLPAIRAKWPQSNVISPIFIQQDNAKPHIDPMDVEFIEAATREGFDIRLSFQPPNSPDMNVLDLGYFRAIQSLQHQEAPNSIDELISAVEKSFDELSSESLNNVFLTLQLCMLEVMKNCGGNNYKVPHIGKQRLIRDGNLPLQIGCDKELIDKIIHYLQA</sequence>
<proteinExistence type="predicted"/>
<dbReference type="Proteomes" id="UP001652660">
    <property type="component" value="Chromosome 11c"/>
</dbReference>
<keyword evidence="2" id="KW-1185">Reference proteome</keyword>
<protein>
    <recommendedName>
        <fullName evidence="1">DUF7769 domain-containing protein</fullName>
    </recommendedName>
</protein>
<dbReference type="Pfam" id="PF24964">
    <property type="entry name" value="DUF7769"/>
    <property type="match status" value="1"/>
</dbReference>
<accession>A0ABM4W2V0</accession>
<dbReference type="PANTHER" id="PTHR47169">
    <property type="entry name" value="OS01G0541250 PROTEIN"/>
    <property type="match status" value="1"/>
</dbReference>
<evidence type="ECO:0000313" key="3">
    <source>
        <dbReference type="RefSeq" id="XP_071926090.1"/>
    </source>
</evidence>
<dbReference type="GeneID" id="113715904"/>
<reference evidence="3" key="1">
    <citation type="submission" date="2025-08" db="UniProtKB">
        <authorList>
            <consortium name="RefSeq"/>
        </authorList>
    </citation>
    <scope>IDENTIFICATION</scope>
    <source>
        <tissue evidence="3">Leaves</tissue>
    </source>
</reference>
<dbReference type="RefSeq" id="XP_071926090.1">
    <property type="nucleotide sequence ID" value="XM_072069989.1"/>
</dbReference>
<evidence type="ECO:0000259" key="1">
    <source>
        <dbReference type="Pfam" id="PF24964"/>
    </source>
</evidence>
<evidence type="ECO:0000313" key="2">
    <source>
        <dbReference type="Proteomes" id="UP001652660"/>
    </source>
</evidence>
<gene>
    <name evidence="3" type="primary">LOC113715904</name>
</gene>
<organism evidence="2 3">
    <name type="scientific">Coffea arabica</name>
    <name type="common">Arabian coffee</name>
    <dbReference type="NCBI Taxonomy" id="13443"/>
    <lineage>
        <taxon>Eukaryota</taxon>
        <taxon>Viridiplantae</taxon>
        <taxon>Streptophyta</taxon>
        <taxon>Embryophyta</taxon>
        <taxon>Tracheophyta</taxon>
        <taxon>Spermatophyta</taxon>
        <taxon>Magnoliopsida</taxon>
        <taxon>eudicotyledons</taxon>
        <taxon>Gunneridae</taxon>
        <taxon>Pentapetalae</taxon>
        <taxon>asterids</taxon>
        <taxon>lamiids</taxon>
        <taxon>Gentianales</taxon>
        <taxon>Rubiaceae</taxon>
        <taxon>Ixoroideae</taxon>
        <taxon>Gardenieae complex</taxon>
        <taxon>Bertiereae - Coffeeae clade</taxon>
        <taxon>Coffeeae</taxon>
        <taxon>Coffea</taxon>
    </lineage>
</organism>
<feature type="domain" description="DUF7769" evidence="1">
    <location>
        <begin position="17"/>
        <end position="70"/>
    </location>
</feature>
<dbReference type="InterPro" id="IPR036397">
    <property type="entry name" value="RNaseH_sf"/>
</dbReference>
<name>A0ABM4W2V0_COFAR</name>